<dbReference type="RefSeq" id="WP_158036521.1">
    <property type="nucleotide sequence ID" value="NZ_BAAAZV010000011.1"/>
</dbReference>
<proteinExistence type="inferred from homology"/>
<dbReference type="PANTHER" id="PTHR33991">
    <property type="entry name" value="DNA REPAIR PROTEIN RECO"/>
    <property type="match status" value="1"/>
</dbReference>
<evidence type="ECO:0000313" key="10">
    <source>
        <dbReference type="EMBL" id="KAB1631667.1"/>
    </source>
</evidence>
<keyword evidence="6 8" id="KW-0234">DNA repair</keyword>
<reference evidence="10 11" key="1">
    <citation type="submission" date="2019-09" db="EMBL/GenBank/DDBJ databases">
        <title>Phylogeny of genus Pseudoclavibacter and closely related genus.</title>
        <authorList>
            <person name="Li Y."/>
        </authorList>
    </citation>
    <scope>NUCLEOTIDE SEQUENCE [LARGE SCALE GENOMIC DNA]</scope>
    <source>
        <strain evidence="10 11">JCM 16921</strain>
    </source>
</reference>
<dbReference type="OrthoDB" id="9812244at2"/>
<evidence type="ECO:0000259" key="9">
    <source>
        <dbReference type="Pfam" id="PF11967"/>
    </source>
</evidence>
<dbReference type="SUPFAM" id="SSF57863">
    <property type="entry name" value="ArfGap/RecO-like zinc finger"/>
    <property type="match status" value="1"/>
</dbReference>
<dbReference type="InterPro" id="IPR022572">
    <property type="entry name" value="DNA_rep/recomb_RecO_N"/>
</dbReference>
<evidence type="ECO:0000256" key="1">
    <source>
        <dbReference type="ARBA" id="ARBA00003065"/>
    </source>
</evidence>
<organism evidence="10 11">
    <name type="scientific">Pseudoclavibacter caeni</name>
    <dbReference type="NCBI Taxonomy" id="908846"/>
    <lineage>
        <taxon>Bacteria</taxon>
        <taxon>Bacillati</taxon>
        <taxon>Actinomycetota</taxon>
        <taxon>Actinomycetes</taxon>
        <taxon>Micrococcales</taxon>
        <taxon>Microbacteriaceae</taxon>
        <taxon>Pseudoclavibacter</taxon>
    </lineage>
</organism>
<dbReference type="Gene3D" id="1.20.1440.120">
    <property type="entry name" value="Recombination protein O, C-terminal domain"/>
    <property type="match status" value="1"/>
</dbReference>
<dbReference type="Gene3D" id="2.40.50.140">
    <property type="entry name" value="Nucleic acid-binding proteins"/>
    <property type="match status" value="1"/>
</dbReference>
<evidence type="ECO:0000256" key="8">
    <source>
        <dbReference type="HAMAP-Rule" id="MF_00201"/>
    </source>
</evidence>
<dbReference type="Pfam" id="PF11967">
    <property type="entry name" value="RecO_N"/>
    <property type="match status" value="1"/>
</dbReference>
<evidence type="ECO:0000256" key="2">
    <source>
        <dbReference type="ARBA" id="ARBA00007452"/>
    </source>
</evidence>
<feature type="domain" description="DNA replication/recombination mediator RecO N-terminal" evidence="9">
    <location>
        <begin position="1"/>
        <end position="79"/>
    </location>
</feature>
<dbReference type="InterPro" id="IPR042242">
    <property type="entry name" value="RecO_C"/>
</dbReference>
<dbReference type="NCBIfam" id="TIGR00613">
    <property type="entry name" value="reco"/>
    <property type="match status" value="1"/>
</dbReference>
<gene>
    <name evidence="8 10" type="primary">recO</name>
    <name evidence="10" type="ORF">F8O02_06915</name>
</gene>
<keyword evidence="5 8" id="KW-0233">DNA recombination</keyword>
<name>A0A7C8BMW5_9MICO</name>
<dbReference type="Pfam" id="PF02565">
    <property type="entry name" value="RecO_C"/>
    <property type="match status" value="1"/>
</dbReference>
<comment type="similarity">
    <text evidence="2 8">Belongs to the RecO family.</text>
</comment>
<dbReference type="SUPFAM" id="SSF50249">
    <property type="entry name" value="Nucleic acid-binding proteins"/>
    <property type="match status" value="1"/>
</dbReference>
<dbReference type="Proteomes" id="UP000481339">
    <property type="component" value="Unassembled WGS sequence"/>
</dbReference>
<dbReference type="InterPro" id="IPR037278">
    <property type="entry name" value="ARFGAP/RecO"/>
</dbReference>
<dbReference type="InterPro" id="IPR003717">
    <property type="entry name" value="RecO"/>
</dbReference>
<dbReference type="PANTHER" id="PTHR33991:SF1">
    <property type="entry name" value="DNA REPAIR PROTEIN RECO"/>
    <property type="match status" value="1"/>
</dbReference>
<evidence type="ECO:0000256" key="5">
    <source>
        <dbReference type="ARBA" id="ARBA00023172"/>
    </source>
</evidence>
<protein>
    <recommendedName>
        <fullName evidence="3 8">DNA repair protein RecO</fullName>
    </recommendedName>
    <alternativeName>
        <fullName evidence="7 8">Recombination protein O</fullName>
    </alternativeName>
</protein>
<dbReference type="HAMAP" id="MF_00201">
    <property type="entry name" value="RecO"/>
    <property type="match status" value="1"/>
</dbReference>
<evidence type="ECO:0000313" key="11">
    <source>
        <dbReference type="Proteomes" id="UP000481339"/>
    </source>
</evidence>
<evidence type="ECO:0000256" key="6">
    <source>
        <dbReference type="ARBA" id="ARBA00023204"/>
    </source>
</evidence>
<keyword evidence="11" id="KW-1185">Reference proteome</keyword>
<evidence type="ECO:0000256" key="7">
    <source>
        <dbReference type="ARBA" id="ARBA00033409"/>
    </source>
</evidence>
<dbReference type="GO" id="GO:0006302">
    <property type="term" value="P:double-strand break repair"/>
    <property type="evidence" value="ECO:0007669"/>
    <property type="project" value="TreeGrafter"/>
</dbReference>
<dbReference type="GO" id="GO:0043590">
    <property type="term" value="C:bacterial nucleoid"/>
    <property type="evidence" value="ECO:0007669"/>
    <property type="project" value="TreeGrafter"/>
</dbReference>
<sequence length="247" mass="26722">MPLYRDDAVVLHTHDLGEADRIITMLTRGRGRVAAVAKGVRRTTSRFGARLEPFTVVDLQCYEGRSLDTVTQAVTLAPYGAWLARDYHRYTAGAVILETAERLSAPTPNPALYRLTVAAIGSLARGEHDPVATADAYLLRALALSGWAPSFGDCARCGRPGPHHLFASSAGGIVCEACAPRGSLEVDRRTLGTLVGLLSGVWTLVDGTVPEDGRARRRAHEIVAGYTQHHLERRVRSLPHVAPDDRS</sequence>
<comment type="caution">
    <text evidence="10">The sequence shown here is derived from an EMBL/GenBank/DDBJ whole genome shotgun (WGS) entry which is preliminary data.</text>
</comment>
<accession>A0A7C8BMW5</accession>
<dbReference type="GO" id="GO:0006310">
    <property type="term" value="P:DNA recombination"/>
    <property type="evidence" value="ECO:0007669"/>
    <property type="project" value="UniProtKB-UniRule"/>
</dbReference>
<keyword evidence="4 8" id="KW-0227">DNA damage</keyword>
<dbReference type="EMBL" id="WBKA01000005">
    <property type="protein sequence ID" value="KAB1631667.1"/>
    <property type="molecule type" value="Genomic_DNA"/>
</dbReference>
<evidence type="ECO:0000256" key="4">
    <source>
        <dbReference type="ARBA" id="ARBA00022763"/>
    </source>
</evidence>
<evidence type="ECO:0000256" key="3">
    <source>
        <dbReference type="ARBA" id="ARBA00021310"/>
    </source>
</evidence>
<dbReference type="AlphaFoldDB" id="A0A7C8BMW5"/>
<dbReference type="InterPro" id="IPR012340">
    <property type="entry name" value="NA-bd_OB-fold"/>
</dbReference>
<comment type="function">
    <text evidence="1 8">Involved in DNA repair and RecF pathway recombination.</text>
</comment>